<organism evidence="2 3">
    <name type="scientific">Actinopolymorpha rutila</name>
    <dbReference type="NCBI Taxonomy" id="446787"/>
    <lineage>
        <taxon>Bacteria</taxon>
        <taxon>Bacillati</taxon>
        <taxon>Actinomycetota</taxon>
        <taxon>Actinomycetes</taxon>
        <taxon>Propionibacteriales</taxon>
        <taxon>Actinopolymorphaceae</taxon>
        <taxon>Actinopolymorpha</taxon>
    </lineage>
</organism>
<evidence type="ECO:0000259" key="1">
    <source>
        <dbReference type="Pfam" id="PF24722"/>
    </source>
</evidence>
<sequence>MMAQDAETLVDQLVLAVPALRDMWSEHQREYPDQAAHAFLRTLAFRVVAGYLSGDPARVAQARQIADYLESRFGADSDTDRLVSSAFLAHFPSPDGRRAGALDVLGPKLRAAAKAAGSGANRPEAGLVDRLVRAVPELEPVLRDHLDFYDELLPHLFLGEVTPQVVEWAGSDDPGLEARARAVIDRLESEYGHDYQVDELIGASFVENLPRAEDPGGDVLALLGPKLRSVRQRMHEG</sequence>
<name>A0A852ZNF2_9ACTN</name>
<protein>
    <recommendedName>
        <fullName evidence="1">DUF7674 domain-containing protein</fullName>
    </recommendedName>
</protein>
<dbReference type="EMBL" id="JACBZH010000001">
    <property type="protein sequence ID" value="NYH93645.1"/>
    <property type="molecule type" value="Genomic_DNA"/>
</dbReference>
<accession>A0A852ZNF2</accession>
<dbReference type="InterPro" id="IPR056091">
    <property type="entry name" value="DUF7674"/>
</dbReference>
<gene>
    <name evidence="2" type="ORF">F4554_006283</name>
</gene>
<reference evidence="2 3" key="1">
    <citation type="submission" date="2020-07" db="EMBL/GenBank/DDBJ databases">
        <title>Sequencing the genomes of 1000 actinobacteria strains.</title>
        <authorList>
            <person name="Klenk H.-P."/>
        </authorList>
    </citation>
    <scope>NUCLEOTIDE SEQUENCE [LARGE SCALE GENOMIC DNA]</scope>
    <source>
        <strain evidence="2 3">DSM 18448</strain>
    </source>
</reference>
<dbReference type="Proteomes" id="UP000579605">
    <property type="component" value="Unassembled WGS sequence"/>
</dbReference>
<keyword evidence="3" id="KW-1185">Reference proteome</keyword>
<evidence type="ECO:0000313" key="3">
    <source>
        <dbReference type="Proteomes" id="UP000579605"/>
    </source>
</evidence>
<dbReference type="AlphaFoldDB" id="A0A852ZNF2"/>
<evidence type="ECO:0000313" key="2">
    <source>
        <dbReference type="EMBL" id="NYH93645.1"/>
    </source>
</evidence>
<dbReference type="Pfam" id="PF24722">
    <property type="entry name" value="DUF7674"/>
    <property type="match status" value="1"/>
</dbReference>
<comment type="caution">
    <text evidence="2">The sequence shown here is derived from an EMBL/GenBank/DDBJ whole genome shotgun (WGS) entry which is preliminary data.</text>
</comment>
<proteinExistence type="predicted"/>
<feature type="domain" description="DUF7674" evidence="1">
    <location>
        <begin position="129"/>
        <end position="233"/>
    </location>
</feature>
<dbReference type="RefSeq" id="WP_179791146.1">
    <property type="nucleotide sequence ID" value="NZ_BAAARR010000012.1"/>
</dbReference>